<evidence type="ECO:0000256" key="1">
    <source>
        <dbReference type="SAM" id="MobiDB-lite"/>
    </source>
</evidence>
<feature type="compositionally biased region" description="Gly residues" evidence="1">
    <location>
        <begin position="54"/>
        <end position="65"/>
    </location>
</feature>
<dbReference type="InterPro" id="IPR004118">
    <property type="entry name" value="HEV_TT_vir_Orf2/Gyrovir_Vp2_N"/>
</dbReference>
<dbReference type="Pfam" id="PF02957">
    <property type="entry name" value="TT_ORF2-like"/>
    <property type="match status" value="1"/>
</dbReference>
<organism evidence="3">
    <name type="scientific">Torque teno Leptonychotes weddellii virus-1</name>
    <dbReference type="NCBI Taxonomy" id="2012676"/>
    <lineage>
        <taxon>Viruses</taxon>
        <taxon>Monodnaviria</taxon>
        <taxon>Shotokuvirae</taxon>
        <taxon>Commensaviricota</taxon>
        <taxon>Cardeaviricetes</taxon>
        <taxon>Sanitavirales</taxon>
        <taxon>Anelloviridae</taxon>
        <taxon>Lambdatorquevirus</taxon>
        <taxon>Lambdatorquevirus phoci5</taxon>
    </lineage>
</organism>
<evidence type="ECO:0000313" key="3">
    <source>
        <dbReference type="EMBL" id="ASA49070.1"/>
    </source>
</evidence>
<feature type="domain" description="Hepatitis TT virus Orf2/Gyrovirus Vp2 N-terminal" evidence="2">
    <location>
        <begin position="21"/>
        <end position="70"/>
    </location>
</feature>
<reference evidence="3" key="1">
    <citation type="journal article" date="2017" name="Virus Evol.">
        <title>Diverse and highly recombinant anelloviruses associated with Weddell seals in Antarctica.</title>
        <authorList>
            <person name="Fahsbender E."/>
            <person name="Burns J.M."/>
            <person name="Kim S."/>
            <person name="Kraberger S."/>
            <person name="Frankfurter G."/>
            <person name="Eilers A."/>
            <person name="Shero M."/>
            <person name="Beltran R."/>
            <person name="Kirkham A."/>
            <person name="McCorkell R."/>
            <person name="Berngartt R."/>
            <person name="Male M.F."/>
            <person name="Ballard G."/>
            <person name="Ainley D.G."/>
            <person name="Breitbart M."/>
            <person name="Varsani A."/>
        </authorList>
    </citation>
    <scope>NUCLEOTIDE SEQUENCE</scope>
    <source>
        <strain evidence="3">TTLwV-1_gt32_wsv45</strain>
    </source>
</reference>
<accession>A0A1Z2RWT2</accession>
<protein>
    <submittedName>
        <fullName evidence="3">ORF2</fullName>
    </submittedName>
</protein>
<sequence>MALCSATSTRGYPDLHHPLQYRKQEALWKQHCVKEHNNFCACGNFLSHFRWPSGGEGIGGRGGQNGEEEESTSTGEESIIGATGGGEEEDYIPDNVLLQ</sequence>
<dbReference type="EMBL" id="KY246624">
    <property type="protein sequence ID" value="ASA49070.1"/>
    <property type="molecule type" value="Genomic_DNA"/>
</dbReference>
<feature type="region of interest" description="Disordered" evidence="1">
    <location>
        <begin position="54"/>
        <end position="99"/>
    </location>
</feature>
<feature type="compositionally biased region" description="Low complexity" evidence="1">
    <location>
        <begin position="72"/>
        <end position="81"/>
    </location>
</feature>
<evidence type="ECO:0000259" key="2">
    <source>
        <dbReference type="Pfam" id="PF02957"/>
    </source>
</evidence>
<name>A0A1Z2RWT2_9VIRU</name>
<proteinExistence type="predicted"/>